<dbReference type="AlphaFoldDB" id="A0A6P5LFA0"/>
<dbReference type="Proteomes" id="UP000515140">
    <property type="component" value="Unplaced"/>
</dbReference>
<dbReference type="KEGG" id="pcw:110218404"/>
<dbReference type="SMART" id="SM00034">
    <property type="entry name" value="CLECT"/>
    <property type="match status" value="1"/>
</dbReference>
<dbReference type="RefSeq" id="XP_020856772.1">
    <property type="nucleotide sequence ID" value="XM_021001113.1"/>
</dbReference>
<feature type="domain" description="C-type lectin" evidence="4">
    <location>
        <begin position="255"/>
        <end position="372"/>
    </location>
</feature>
<dbReference type="InParanoid" id="A0A6P5LFA0"/>
<evidence type="ECO:0000256" key="2">
    <source>
        <dbReference type="SAM" id="MobiDB-lite"/>
    </source>
</evidence>
<keyword evidence="3" id="KW-1133">Transmembrane helix</keyword>
<evidence type="ECO:0000313" key="5">
    <source>
        <dbReference type="Proteomes" id="UP000515140"/>
    </source>
</evidence>
<dbReference type="PROSITE" id="PS50041">
    <property type="entry name" value="C_TYPE_LECTIN_2"/>
    <property type="match status" value="1"/>
</dbReference>
<dbReference type="SUPFAM" id="SSF56436">
    <property type="entry name" value="C-type lectin-like"/>
    <property type="match status" value="1"/>
</dbReference>
<keyword evidence="5" id="KW-1185">Reference proteome</keyword>
<evidence type="ECO:0000256" key="3">
    <source>
        <dbReference type="SAM" id="Phobius"/>
    </source>
</evidence>
<dbReference type="Pfam" id="PF00059">
    <property type="entry name" value="Lectin_C"/>
    <property type="match status" value="1"/>
</dbReference>
<reference evidence="6" key="1">
    <citation type="submission" date="2025-08" db="UniProtKB">
        <authorList>
            <consortium name="RefSeq"/>
        </authorList>
    </citation>
    <scope>IDENTIFICATION</scope>
    <source>
        <tissue evidence="6">Spleen</tissue>
    </source>
</reference>
<dbReference type="GO" id="GO:0030246">
    <property type="term" value="F:carbohydrate binding"/>
    <property type="evidence" value="ECO:0007669"/>
    <property type="project" value="UniProtKB-KW"/>
</dbReference>
<organism evidence="5 6">
    <name type="scientific">Phascolarctos cinereus</name>
    <name type="common">Koala</name>
    <dbReference type="NCBI Taxonomy" id="38626"/>
    <lineage>
        <taxon>Eukaryota</taxon>
        <taxon>Metazoa</taxon>
        <taxon>Chordata</taxon>
        <taxon>Craniata</taxon>
        <taxon>Vertebrata</taxon>
        <taxon>Euteleostomi</taxon>
        <taxon>Mammalia</taxon>
        <taxon>Metatheria</taxon>
        <taxon>Diprotodontia</taxon>
        <taxon>Phascolarctidae</taxon>
        <taxon>Phascolarctos</taxon>
    </lineage>
</organism>
<evidence type="ECO:0000259" key="4">
    <source>
        <dbReference type="PROSITE" id="PS50041"/>
    </source>
</evidence>
<gene>
    <name evidence="6" type="primary">LOC110218404</name>
</gene>
<dbReference type="CDD" id="cd03590">
    <property type="entry name" value="CLECT_DC-SIGN_like"/>
    <property type="match status" value="1"/>
</dbReference>
<name>A0A6P5LFA0_PHACI</name>
<dbReference type="InterPro" id="IPR016186">
    <property type="entry name" value="C-type_lectin-like/link_sf"/>
</dbReference>
<evidence type="ECO:0000256" key="1">
    <source>
        <dbReference type="ARBA" id="ARBA00022734"/>
    </source>
</evidence>
<sequence length="391" mass="44475">MIAEYIGHLPYRNNLQREGKSSSPGPENPSCFPDPLGYKPGQFLRIEPRPAHKTPRMVRVTLVLLTLALLASLTAIIILYFQVETCTGKEEAQRKAYLDNITTLTSEMQMLRSRLENPRVQTLETKKTGSGLENVTASSAVMEGLKGYLETITGLPVSIHQVQTRASGVNPEIPEEAREFERVLNHLEAPLRRPWFGEITETPGAHVEKVSATVEVQTDVKMLKDLLEAVNASYIAVRDEYRTILTLLSKGWKFYNGNLYYFSQKSTSWYEAEKFCISQGSHLTSVASEEEQKFLIKRAKDVSYWIGLTSLGTDSSWHWVDGTPYKETNSRFWIKGQPQPWKMEGKCMEMQVKPLSSWKERDCQGYLRGLCKRALERFEEYSDVGGTIELD</sequence>
<proteinExistence type="predicted"/>
<dbReference type="InterPro" id="IPR050111">
    <property type="entry name" value="C-type_lectin/snaclec_domain"/>
</dbReference>
<dbReference type="GeneID" id="110218404"/>
<keyword evidence="1" id="KW-0430">Lectin</keyword>
<dbReference type="InterPro" id="IPR016187">
    <property type="entry name" value="CTDL_fold"/>
</dbReference>
<keyword evidence="3" id="KW-0472">Membrane</keyword>
<feature type="transmembrane region" description="Helical" evidence="3">
    <location>
        <begin position="62"/>
        <end position="81"/>
    </location>
</feature>
<keyword evidence="3" id="KW-0812">Transmembrane</keyword>
<accession>A0A6P5LFA0</accession>
<protein>
    <submittedName>
        <fullName evidence="6">LOW QUALITY PROTEIN: C-type lectin domain family 4 member K-like</fullName>
    </submittedName>
</protein>
<evidence type="ECO:0000313" key="6">
    <source>
        <dbReference type="RefSeq" id="XP_020856772.1"/>
    </source>
</evidence>
<dbReference type="InterPro" id="IPR033989">
    <property type="entry name" value="CD209-like_CTLD"/>
</dbReference>
<dbReference type="PANTHER" id="PTHR22803">
    <property type="entry name" value="MANNOSE, PHOSPHOLIPASE, LECTIN RECEPTOR RELATED"/>
    <property type="match status" value="1"/>
</dbReference>
<dbReference type="InterPro" id="IPR001304">
    <property type="entry name" value="C-type_lectin-like"/>
</dbReference>
<dbReference type="Gene3D" id="3.10.100.10">
    <property type="entry name" value="Mannose-Binding Protein A, subunit A"/>
    <property type="match status" value="1"/>
</dbReference>
<feature type="region of interest" description="Disordered" evidence="2">
    <location>
        <begin position="14"/>
        <end position="34"/>
    </location>
</feature>